<reference evidence="1 2" key="1">
    <citation type="journal article" date="2013" name="Mar. Genomics">
        <title>Expression of sulfatases in Rhodopirellula baltica and the diversity of sulfatases in the genus Rhodopirellula.</title>
        <authorList>
            <person name="Wegner C.E."/>
            <person name="Richter-Heitmann T."/>
            <person name="Klindworth A."/>
            <person name="Klockow C."/>
            <person name="Richter M."/>
            <person name="Achstetter T."/>
            <person name="Glockner F.O."/>
            <person name="Harder J."/>
        </authorList>
    </citation>
    <scope>NUCLEOTIDE SEQUENCE [LARGE SCALE GENOMIC DNA]</scope>
    <source>
        <strain evidence="1 2">SH28</strain>
    </source>
</reference>
<proteinExistence type="predicted"/>
<organism evidence="1 2">
    <name type="scientific">Rhodopirellula baltica SH28</name>
    <dbReference type="NCBI Taxonomy" id="993517"/>
    <lineage>
        <taxon>Bacteria</taxon>
        <taxon>Pseudomonadati</taxon>
        <taxon>Planctomycetota</taxon>
        <taxon>Planctomycetia</taxon>
        <taxon>Pirellulales</taxon>
        <taxon>Pirellulaceae</taxon>
        <taxon>Rhodopirellula</taxon>
    </lineage>
</organism>
<sequence>MHFMELPVACRMGWRQLIGEIGGRQSRFVTVEMERFLRCKRH</sequence>
<evidence type="ECO:0000313" key="2">
    <source>
        <dbReference type="Proteomes" id="UP000007993"/>
    </source>
</evidence>
<dbReference type="EMBL" id="AMCW01000012">
    <property type="protein sequence ID" value="EKK04221.1"/>
    <property type="molecule type" value="Genomic_DNA"/>
</dbReference>
<gene>
    <name evidence="1" type="ORF">RBSH_00416</name>
</gene>
<name>K5EEB7_RHOBT</name>
<dbReference type="AlphaFoldDB" id="K5EEB7"/>
<dbReference type="PATRIC" id="fig|993517.3.peg.459"/>
<dbReference type="Proteomes" id="UP000007993">
    <property type="component" value="Unassembled WGS sequence"/>
</dbReference>
<evidence type="ECO:0000313" key="1">
    <source>
        <dbReference type="EMBL" id="EKK04221.1"/>
    </source>
</evidence>
<accession>K5EEB7</accession>
<protein>
    <submittedName>
        <fullName evidence="1">Uncharacterized protein</fullName>
    </submittedName>
</protein>
<comment type="caution">
    <text evidence="1">The sequence shown here is derived from an EMBL/GenBank/DDBJ whole genome shotgun (WGS) entry which is preliminary data.</text>
</comment>